<evidence type="ECO:0000313" key="5">
    <source>
        <dbReference type="Proteomes" id="UP000617041"/>
    </source>
</evidence>
<dbReference type="AlphaFoldDB" id="A0A934Q254"/>
<dbReference type="Pfam" id="PF13511">
    <property type="entry name" value="DUF4124"/>
    <property type="match status" value="1"/>
</dbReference>
<dbReference type="EMBL" id="JAEDAO010000001">
    <property type="protein sequence ID" value="MBK0393408.1"/>
    <property type="molecule type" value="Genomic_DNA"/>
</dbReference>
<reference evidence="4" key="1">
    <citation type="submission" date="2020-12" db="EMBL/GenBank/DDBJ databases">
        <title>Ramlibacter sp. nov., isolated from a freshwater alga, Cryptomonas.</title>
        <authorList>
            <person name="Kim H.M."/>
            <person name="Jeon C.O."/>
        </authorList>
    </citation>
    <scope>NUCLEOTIDE SEQUENCE</scope>
    <source>
        <strain evidence="4">CrO1</strain>
    </source>
</reference>
<keyword evidence="5" id="KW-1185">Reference proteome</keyword>
<dbReference type="Proteomes" id="UP000617041">
    <property type="component" value="Unassembled WGS sequence"/>
</dbReference>
<evidence type="ECO:0000313" key="4">
    <source>
        <dbReference type="EMBL" id="MBK0393408.1"/>
    </source>
</evidence>
<organism evidence="4 5">
    <name type="scientific">Ramlibacter algicola</name>
    <dbReference type="NCBI Taxonomy" id="2795217"/>
    <lineage>
        <taxon>Bacteria</taxon>
        <taxon>Pseudomonadati</taxon>
        <taxon>Pseudomonadota</taxon>
        <taxon>Betaproteobacteria</taxon>
        <taxon>Burkholderiales</taxon>
        <taxon>Comamonadaceae</taxon>
        <taxon>Ramlibacter</taxon>
    </lineage>
</organism>
<keyword evidence="2" id="KW-0732">Signal</keyword>
<name>A0A934Q254_9BURK</name>
<dbReference type="InterPro" id="IPR025392">
    <property type="entry name" value="DUF4124"/>
</dbReference>
<gene>
    <name evidence="4" type="ORF">I8E28_12465</name>
</gene>
<protein>
    <submittedName>
        <fullName evidence="4">DUF4124 domain-containing protein</fullName>
    </submittedName>
</protein>
<feature type="region of interest" description="Disordered" evidence="1">
    <location>
        <begin position="54"/>
        <end position="126"/>
    </location>
</feature>
<evidence type="ECO:0000256" key="1">
    <source>
        <dbReference type="SAM" id="MobiDB-lite"/>
    </source>
</evidence>
<proteinExistence type="predicted"/>
<accession>A0A934Q254</accession>
<feature type="compositionally biased region" description="Low complexity" evidence="1">
    <location>
        <begin position="56"/>
        <end position="78"/>
    </location>
</feature>
<feature type="compositionally biased region" description="Basic and acidic residues" evidence="1">
    <location>
        <begin position="82"/>
        <end position="126"/>
    </location>
</feature>
<dbReference type="RefSeq" id="WP_200788376.1">
    <property type="nucleotide sequence ID" value="NZ_JAEDAO010000001.1"/>
</dbReference>
<feature type="chain" id="PRO_5037922096" evidence="2">
    <location>
        <begin position="22"/>
        <end position="168"/>
    </location>
</feature>
<feature type="signal peptide" evidence="2">
    <location>
        <begin position="1"/>
        <end position="21"/>
    </location>
</feature>
<feature type="domain" description="DUF4124" evidence="3">
    <location>
        <begin position="11"/>
        <end position="58"/>
    </location>
</feature>
<evidence type="ECO:0000259" key="3">
    <source>
        <dbReference type="Pfam" id="PF13511"/>
    </source>
</evidence>
<comment type="caution">
    <text evidence="4">The sequence shown here is derived from an EMBL/GenBank/DDBJ whole genome shotgun (WGS) entry which is preliminary data.</text>
</comment>
<evidence type="ECO:0000256" key="2">
    <source>
        <dbReference type="SAM" id="SignalP"/>
    </source>
</evidence>
<sequence length="168" mass="17934">MNALRALAVVACCALPLAAVAQWQWIDKDGRRVFSDKSPPPEIPARNILKAPNGRALPVEPEAPAAAATAAAQPASGALKVSGKDKALEEKKKQAEAAEAEKKKAAEREFAEKKAENCKRAKEAKATLDSGIRLSRVNDKGEREVLDDAQRAVEGRRLDEAIATNCVA</sequence>